<evidence type="ECO:0000256" key="4">
    <source>
        <dbReference type="ARBA" id="ARBA00022475"/>
    </source>
</evidence>
<dbReference type="PRINTS" id="PR01434">
    <property type="entry name" value="NADHDHGNASE5"/>
</dbReference>
<feature type="transmembrane region" description="Helical" evidence="10">
    <location>
        <begin position="649"/>
        <end position="670"/>
    </location>
</feature>
<feature type="domain" description="NADH-Ubiquinone oxidoreductase (complex I) chain 5 N-terminal" evidence="12">
    <location>
        <begin position="64"/>
        <end position="108"/>
    </location>
</feature>
<dbReference type="NCBIfam" id="NF009288">
    <property type="entry name" value="PRK12648.1"/>
    <property type="match status" value="1"/>
</dbReference>
<proteinExistence type="predicted"/>
<feature type="transmembrane region" description="Helical" evidence="10">
    <location>
        <begin position="784"/>
        <end position="805"/>
    </location>
</feature>
<keyword evidence="8 10" id="KW-0472">Membrane</keyword>
<feature type="transmembrane region" description="Helical" evidence="10">
    <location>
        <begin position="691"/>
        <end position="709"/>
    </location>
</feature>
<feature type="transmembrane region" description="Helical" evidence="10">
    <location>
        <begin position="365"/>
        <end position="386"/>
    </location>
</feature>
<evidence type="ECO:0000259" key="15">
    <source>
        <dbReference type="Pfam" id="PF20501"/>
    </source>
</evidence>
<feature type="transmembrane region" description="Helical" evidence="10">
    <location>
        <begin position="240"/>
        <end position="262"/>
    </location>
</feature>
<feature type="transmembrane region" description="Helical" evidence="10">
    <location>
        <begin position="107"/>
        <end position="125"/>
    </location>
</feature>
<feature type="transmembrane region" description="Helical" evidence="10">
    <location>
        <begin position="296"/>
        <end position="314"/>
    </location>
</feature>
<evidence type="ECO:0000256" key="7">
    <source>
        <dbReference type="ARBA" id="ARBA00023065"/>
    </source>
</evidence>
<dbReference type="GO" id="GO:0006811">
    <property type="term" value="P:monoatomic ion transport"/>
    <property type="evidence" value="ECO:0007669"/>
    <property type="project" value="UniProtKB-KW"/>
</dbReference>
<feature type="transmembrane region" description="Helical" evidence="10">
    <location>
        <begin position="493"/>
        <end position="518"/>
    </location>
</feature>
<organism evidence="16 17">
    <name type="scientific">Solilutibacter tolerans</name>
    <dbReference type="NCBI Taxonomy" id="1604334"/>
    <lineage>
        <taxon>Bacteria</taxon>
        <taxon>Pseudomonadati</taxon>
        <taxon>Pseudomonadota</taxon>
        <taxon>Gammaproteobacteria</taxon>
        <taxon>Lysobacterales</taxon>
        <taxon>Lysobacteraceae</taxon>
        <taxon>Solilutibacter</taxon>
    </lineage>
</organism>
<dbReference type="Pfam" id="PF00662">
    <property type="entry name" value="Proton_antipo_N"/>
    <property type="match status" value="1"/>
</dbReference>
<evidence type="ECO:0000259" key="11">
    <source>
        <dbReference type="Pfam" id="PF00361"/>
    </source>
</evidence>
<evidence type="ECO:0000259" key="12">
    <source>
        <dbReference type="Pfam" id="PF00662"/>
    </source>
</evidence>
<evidence type="ECO:0000256" key="1">
    <source>
        <dbReference type="ARBA" id="ARBA00004651"/>
    </source>
</evidence>
<feature type="transmembrane region" description="Helical" evidence="10">
    <location>
        <begin position="844"/>
        <end position="868"/>
    </location>
</feature>
<dbReference type="PANTHER" id="PTHR43373:SF1">
    <property type="entry name" value="NA(+)_H(+) ANTIPORTER SUBUNIT A"/>
    <property type="match status" value="1"/>
</dbReference>
<comment type="subcellular location">
    <subcellularLocation>
        <location evidence="1">Cell membrane</location>
        <topology evidence="1">Multi-pass membrane protein</topology>
    </subcellularLocation>
    <subcellularLocation>
        <location evidence="9">Membrane</location>
        <topology evidence="9">Multi-pass membrane protein</topology>
    </subcellularLocation>
</comment>
<evidence type="ECO:0000259" key="14">
    <source>
        <dbReference type="Pfam" id="PF13244"/>
    </source>
</evidence>
<keyword evidence="4" id="KW-1003">Cell membrane</keyword>
<accession>A0A1N6N5Z6</accession>
<keyword evidence="2" id="KW-0813">Transport</keyword>
<dbReference type="Proteomes" id="UP000241788">
    <property type="component" value="Unassembled WGS sequence"/>
</dbReference>
<dbReference type="InterPro" id="IPR007182">
    <property type="entry name" value="MnhB"/>
</dbReference>
<feature type="transmembrane region" description="Helical" evidence="10">
    <location>
        <begin position="74"/>
        <end position="95"/>
    </location>
</feature>
<evidence type="ECO:0000256" key="5">
    <source>
        <dbReference type="ARBA" id="ARBA00022692"/>
    </source>
</evidence>
<feature type="domain" description="NADH:quinone oxidoreductase/Mrp antiporter transmembrane" evidence="11">
    <location>
        <begin position="124"/>
        <end position="401"/>
    </location>
</feature>
<name>A0A1N6N5Z6_9GAMM</name>
<dbReference type="OrthoDB" id="9811798at2"/>
<dbReference type="InterPro" id="IPR046806">
    <property type="entry name" value="MrpA_C/MbhE"/>
</dbReference>
<keyword evidence="5 9" id="KW-0812">Transmembrane</keyword>
<feature type="domain" description="MrpA C-terminal/MbhD" evidence="14">
    <location>
        <begin position="608"/>
        <end position="672"/>
    </location>
</feature>
<evidence type="ECO:0000259" key="13">
    <source>
        <dbReference type="Pfam" id="PF04039"/>
    </source>
</evidence>
<feature type="transmembrane region" description="Helical" evidence="10">
    <location>
        <begin position="161"/>
        <end position="183"/>
    </location>
</feature>
<dbReference type="Pfam" id="PF04039">
    <property type="entry name" value="MnhB"/>
    <property type="match status" value="1"/>
</dbReference>
<feature type="transmembrane region" description="Helical" evidence="10">
    <location>
        <begin position="599"/>
        <end position="616"/>
    </location>
</feature>
<evidence type="ECO:0000313" key="17">
    <source>
        <dbReference type="Proteomes" id="UP000241788"/>
    </source>
</evidence>
<protein>
    <submittedName>
        <fullName evidence="16">Multisubunit potassium/proton antiporter, PhaA subunit /multisubunit potassium/proton antiporter, PhaB subunit</fullName>
    </submittedName>
</protein>
<feature type="transmembrane region" description="Helical" evidence="10">
    <location>
        <begin position="406"/>
        <end position="428"/>
    </location>
</feature>
<evidence type="ECO:0000256" key="2">
    <source>
        <dbReference type="ARBA" id="ARBA00022448"/>
    </source>
</evidence>
<evidence type="ECO:0000256" key="6">
    <source>
        <dbReference type="ARBA" id="ARBA00022989"/>
    </source>
</evidence>
<evidence type="ECO:0000256" key="10">
    <source>
        <dbReference type="SAM" id="Phobius"/>
    </source>
</evidence>
<feature type="transmembrane region" description="Helical" evidence="10">
    <location>
        <begin position="6"/>
        <end position="22"/>
    </location>
</feature>
<feature type="transmembrane region" description="Helical" evidence="10">
    <location>
        <begin position="746"/>
        <end position="764"/>
    </location>
</feature>
<keyword evidence="7" id="KW-0406">Ion transport</keyword>
<evidence type="ECO:0000256" key="8">
    <source>
        <dbReference type="ARBA" id="ARBA00023136"/>
    </source>
</evidence>
<feature type="transmembrane region" description="Helical" evidence="10">
    <location>
        <begin position="203"/>
        <end position="228"/>
    </location>
</feature>
<dbReference type="EMBL" id="FTLW01000001">
    <property type="protein sequence ID" value="SIP87502.1"/>
    <property type="molecule type" value="Genomic_DNA"/>
</dbReference>
<feature type="transmembrane region" description="Helical" evidence="10">
    <location>
        <begin position="623"/>
        <end position="643"/>
    </location>
</feature>
<feature type="transmembrane region" description="Helical" evidence="10">
    <location>
        <begin position="565"/>
        <end position="587"/>
    </location>
</feature>
<evidence type="ECO:0000256" key="9">
    <source>
        <dbReference type="RuleBase" id="RU000320"/>
    </source>
</evidence>
<dbReference type="InterPro" id="IPR025383">
    <property type="entry name" value="MrpA_C/MbhD"/>
</dbReference>
<dbReference type="Pfam" id="PF00361">
    <property type="entry name" value="Proton_antipo_M"/>
    <property type="match status" value="1"/>
</dbReference>
<dbReference type="PANTHER" id="PTHR43373">
    <property type="entry name" value="NA(+)/H(+) ANTIPORTER SUBUNIT"/>
    <property type="match status" value="1"/>
</dbReference>
<dbReference type="STRING" id="1604334.SAMN05421546_0114"/>
<dbReference type="GO" id="GO:0015297">
    <property type="term" value="F:antiporter activity"/>
    <property type="evidence" value="ECO:0007669"/>
    <property type="project" value="UniProtKB-KW"/>
</dbReference>
<dbReference type="Pfam" id="PF13244">
    <property type="entry name" value="MbhD"/>
    <property type="match status" value="1"/>
</dbReference>
<sequence length="935" mass="100040">MPGLILLLPFAAALVIALLGGSRRQSAWIAGLASVLGLGLLASLTPAIMSGAIPTVDYPWLPQIGIGFVLRIDGLAWMFGLMVLAIGALVVLYAAYYLSPKDSATRFFAYLMLFMGAMLGLVLSGDILLMVVFWELTSIASFLLIGFWTQRRDARQGARMALTVTGLGGMALLGGAILLGQVVGSYRLEDVLAAGDIVRASPWYPTILILVLLGAFTKSAQFPFHFWLPQAMAAPTPVSAYLHSATMVKAGIFVLVRLYPVLSGTEMYTIIVSTIGATTLLLGAWVAIFQHDLKGLLAYSTISHLGLITLLLGLSKPLAVVAALFHILNHATFKASLFMAAGIIDHETGTRDMRRLGNLRRYLPYTSALAIAASLAMAGVPLLNGFLSKEMFYAEALDIAEDGPRVFTVVAAFLAGAFAVAYSLRFVHDTFFGEGPRDVTREIHEPPRFMKLPVAILVVLCLMVGIAPAPTVGPMLASAASSVLGKDMPEYSLALWHGINTPLLMSLGGMLCGITLYFGLRRLFDLHAIVRRSYGRHLFYVNVDALYNIARRFTRRIANGSLQRSLLLMLLAAMALATLPALPGLLGTGPGPDLQPMPLLGWALWAMLVAATLGTVVMHRQRLVSVIVLGAVGTAVSLSFVFLSAPDLALTQLLVEMATIALILLALNYLPQVSPTPQAGSWRGLRRWRDALIAITGGGITAALAWAMMTRPSNTIAGELLARSLPEAWGSNVVNVILVDFRGTDTLGEIAVFGMAGLFVHALLRRARLAPEERIPGPPLELPIPATLGHVLFPLALAVSLYMFLRGHNQPGGGFIAGLVLTIPLLLQYVILGSRYVESRLGFNYVRLIGIGLLIALIGGIAPILLGYPFLTSGHAEPVLPLIGSVPLASAMVFDTGVYLVVFGAAMLILSMMGDIRPPRRRPATSQPTPEEVGP</sequence>
<dbReference type="GO" id="GO:0005886">
    <property type="term" value="C:plasma membrane"/>
    <property type="evidence" value="ECO:0007669"/>
    <property type="project" value="UniProtKB-SubCell"/>
</dbReference>
<feature type="domain" description="Na+/H+ antiporter MnhB subunit-related protein" evidence="13">
    <location>
        <begin position="785"/>
        <end position="907"/>
    </location>
</feature>
<dbReference type="InterPro" id="IPR050616">
    <property type="entry name" value="CPA3_Na-H_Antiporter_A"/>
</dbReference>
<dbReference type="Pfam" id="PF20501">
    <property type="entry name" value="MbhE"/>
    <property type="match status" value="1"/>
</dbReference>
<dbReference type="AlphaFoldDB" id="A0A1N6N5Z6"/>
<keyword evidence="3" id="KW-0050">Antiport</keyword>
<evidence type="ECO:0000256" key="3">
    <source>
        <dbReference type="ARBA" id="ARBA00022449"/>
    </source>
</evidence>
<feature type="transmembrane region" description="Helical" evidence="10">
    <location>
        <begin position="131"/>
        <end position="149"/>
    </location>
</feature>
<feature type="transmembrane region" description="Helical" evidence="10">
    <location>
        <begin position="449"/>
        <end position="473"/>
    </location>
</feature>
<reference evidence="17" key="1">
    <citation type="submission" date="2017-01" db="EMBL/GenBank/DDBJ databases">
        <authorList>
            <person name="Varghese N."/>
            <person name="Submissions S."/>
        </authorList>
    </citation>
    <scope>NUCLEOTIDE SEQUENCE [LARGE SCALE GENOMIC DNA]</scope>
    <source>
        <strain evidence="17">UM1</strain>
    </source>
</reference>
<feature type="transmembrane region" description="Helical" evidence="10">
    <location>
        <begin position="268"/>
        <end position="289"/>
    </location>
</feature>
<feature type="domain" description="MrpA C-terminal/MbhE" evidence="15">
    <location>
        <begin position="685"/>
        <end position="772"/>
    </location>
</feature>
<dbReference type="InterPro" id="IPR001516">
    <property type="entry name" value="Proton_antipo_N"/>
</dbReference>
<gene>
    <name evidence="16" type="ORF">SAMN05421546_0114</name>
</gene>
<keyword evidence="17" id="KW-1185">Reference proteome</keyword>
<keyword evidence="6 10" id="KW-1133">Transmembrane helix</keyword>
<feature type="transmembrane region" description="Helical" evidence="10">
    <location>
        <begin position="888"/>
        <end position="912"/>
    </location>
</feature>
<feature type="transmembrane region" description="Helical" evidence="10">
    <location>
        <begin position="320"/>
        <end position="344"/>
    </location>
</feature>
<feature type="transmembrane region" description="Helical" evidence="10">
    <location>
        <begin position="811"/>
        <end position="832"/>
    </location>
</feature>
<dbReference type="RefSeq" id="WP_076584537.1">
    <property type="nucleotide sequence ID" value="NZ_FTLW01000001.1"/>
</dbReference>
<dbReference type="InterPro" id="IPR001750">
    <property type="entry name" value="ND/Mrp_TM"/>
</dbReference>
<feature type="transmembrane region" description="Helical" evidence="10">
    <location>
        <begin position="29"/>
        <end position="54"/>
    </location>
</feature>
<evidence type="ECO:0000313" key="16">
    <source>
        <dbReference type="EMBL" id="SIP87502.1"/>
    </source>
</evidence>